<accession>A0ABQ3PLQ2</accession>
<name>A0ABQ3PLQ2_9ACTN</name>
<organism evidence="1 2">
    <name type="scientific">Streptomyces hydrogenans</name>
    <dbReference type="NCBI Taxonomy" id="1873719"/>
    <lineage>
        <taxon>Bacteria</taxon>
        <taxon>Bacillati</taxon>
        <taxon>Actinomycetota</taxon>
        <taxon>Actinomycetes</taxon>
        <taxon>Kitasatosporales</taxon>
        <taxon>Streptomycetaceae</taxon>
        <taxon>Streptomyces</taxon>
    </lineage>
</organism>
<comment type="caution">
    <text evidence="1">The sequence shown here is derived from an EMBL/GenBank/DDBJ whole genome shotgun (WGS) entry which is preliminary data.</text>
</comment>
<evidence type="ECO:0000313" key="1">
    <source>
        <dbReference type="EMBL" id="GHI25927.1"/>
    </source>
</evidence>
<reference evidence="1" key="1">
    <citation type="submission" date="2024-05" db="EMBL/GenBank/DDBJ databases">
        <title>Whole genome shotgun sequence of Streptomyces hydrogenans NBRC 13475.</title>
        <authorList>
            <person name="Komaki H."/>
            <person name="Tamura T."/>
        </authorList>
    </citation>
    <scope>NUCLEOTIDE SEQUENCE</scope>
    <source>
        <strain evidence="1">NBRC 13475</strain>
    </source>
</reference>
<dbReference type="EMBL" id="BNDW01000100">
    <property type="protein sequence ID" value="GHI25927.1"/>
    <property type="molecule type" value="Genomic_DNA"/>
</dbReference>
<dbReference type="Proteomes" id="UP001052739">
    <property type="component" value="Unassembled WGS sequence"/>
</dbReference>
<protein>
    <submittedName>
        <fullName evidence="1">Uncharacterized protein</fullName>
    </submittedName>
</protein>
<gene>
    <name evidence="1" type="ORF">Shyd_72980</name>
</gene>
<sequence>MGEVFSVVLLPNLRIVSNRLPYQIMRKIEGKVSFDDFMRRSGQVSDEATVQEVSRHLSRLGPVRERADRCGYRERGCGSQCRT</sequence>
<proteinExistence type="predicted"/>
<keyword evidence="2" id="KW-1185">Reference proteome</keyword>
<evidence type="ECO:0000313" key="2">
    <source>
        <dbReference type="Proteomes" id="UP001052739"/>
    </source>
</evidence>